<feature type="non-terminal residue" evidence="1">
    <location>
        <position position="66"/>
    </location>
</feature>
<evidence type="ECO:0000313" key="2">
    <source>
        <dbReference type="Proteomes" id="UP001066276"/>
    </source>
</evidence>
<dbReference type="EMBL" id="JANPWB010000014">
    <property type="protein sequence ID" value="KAJ1099591.1"/>
    <property type="molecule type" value="Genomic_DNA"/>
</dbReference>
<dbReference type="AlphaFoldDB" id="A0AAV7M711"/>
<reference evidence="1" key="1">
    <citation type="journal article" date="2022" name="bioRxiv">
        <title>Sequencing and chromosome-scale assembly of the giantPleurodeles waltlgenome.</title>
        <authorList>
            <person name="Brown T."/>
            <person name="Elewa A."/>
            <person name="Iarovenko S."/>
            <person name="Subramanian E."/>
            <person name="Araus A.J."/>
            <person name="Petzold A."/>
            <person name="Susuki M."/>
            <person name="Suzuki K.-i.T."/>
            <person name="Hayashi T."/>
            <person name="Toyoda A."/>
            <person name="Oliveira C."/>
            <person name="Osipova E."/>
            <person name="Leigh N.D."/>
            <person name="Simon A."/>
            <person name="Yun M.H."/>
        </authorList>
    </citation>
    <scope>NUCLEOTIDE SEQUENCE</scope>
    <source>
        <strain evidence="1">20211129_DDA</strain>
        <tissue evidence="1">Liver</tissue>
    </source>
</reference>
<feature type="non-terminal residue" evidence="1">
    <location>
        <position position="1"/>
    </location>
</feature>
<comment type="caution">
    <text evidence="1">The sequence shown here is derived from an EMBL/GenBank/DDBJ whole genome shotgun (WGS) entry which is preliminary data.</text>
</comment>
<protein>
    <submittedName>
        <fullName evidence="1">Uncharacterized protein</fullName>
    </submittedName>
</protein>
<sequence>SPQHFTDRRGCTGFWWYSHYFSICSHMPKKDIWRERGLPGAPYALAHLSGKSPESRARAAPAPGNV</sequence>
<keyword evidence="2" id="KW-1185">Reference proteome</keyword>
<accession>A0AAV7M711</accession>
<gene>
    <name evidence="1" type="ORF">NDU88_004690</name>
</gene>
<proteinExistence type="predicted"/>
<evidence type="ECO:0000313" key="1">
    <source>
        <dbReference type="EMBL" id="KAJ1099591.1"/>
    </source>
</evidence>
<dbReference type="Proteomes" id="UP001066276">
    <property type="component" value="Chromosome 10"/>
</dbReference>
<name>A0AAV7M711_PLEWA</name>
<organism evidence="1 2">
    <name type="scientific">Pleurodeles waltl</name>
    <name type="common">Iberian ribbed newt</name>
    <dbReference type="NCBI Taxonomy" id="8319"/>
    <lineage>
        <taxon>Eukaryota</taxon>
        <taxon>Metazoa</taxon>
        <taxon>Chordata</taxon>
        <taxon>Craniata</taxon>
        <taxon>Vertebrata</taxon>
        <taxon>Euteleostomi</taxon>
        <taxon>Amphibia</taxon>
        <taxon>Batrachia</taxon>
        <taxon>Caudata</taxon>
        <taxon>Salamandroidea</taxon>
        <taxon>Salamandridae</taxon>
        <taxon>Pleurodelinae</taxon>
        <taxon>Pleurodeles</taxon>
    </lineage>
</organism>